<gene>
    <name evidence="3" type="ORF">FOKN1_0267</name>
</gene>
<keyword evidence="1" id="KW-0472">Membrane</keyword>
<evidence type="ECO:0000313" key="3">
    <source>
        <dbReference type="EMBL" id="BAZ92671.1"/>
    </source>
</evidence>
<evidence type="ECO:0000313" key="4">
    <source>
        <dbReference type="Proteomes" id="UP000218765"/>
    </source>
</evidence>
<dbReference type="KEGG" id="ttc:FOKN1_0267"/>
<keyword evidence="2" id="KW-0732">Signal</keyword>
<keyword evidence="4" id="KW-1185">Reference proteome</keyword>
<accession>A0A1Z4VM37</accession>
<dbReference type="AlphaFoldDB" id="A0A1Z4VM37"/>
<reference evidence="3 4" key="1">
    <citation type="submission" date="2017-05" db="EMBL/GenBank/DDBJ databases">
        <title>Thiocyanate degradation by Thiohalobacter thiocyanaticus FOKN1.</title>
        <authorList>
            <person name="Oshiki M."/>
            <person name="Fukushima T."/>
            <person name="Kawano S."/>
            <person name="Nakagawa J."/>
        </authorList>
    </citation>
    <scope>NUCLEOTIDE SEQUENCE [LARGE SCALE GENOMIC DNA]</scope>
    <source>
        <strain evidence="3 4">FOKN1</strain>
    </source>
</reference>
<organism evidence="3 4">
    <name type="scientific">Thiohalobacter thiocyanaticus</name>
    <dbReference type="NCBI Taxonomy" id="585455"/>
    <lineage>
        <taxon>Bacteria</taxon>
        <taxon>Pseudomonadati</taxon>
        <taxon>Pseudomonadota</taxon>
        <taxon>Gammaproteobacteria</taxon>
        <taxon>Thiohalobacterales</taxon>
        <taxon>Thiohalobacteraceae</taxon>
        <taxon>Thiohalobacter</taxon>
    </lineage>
</organism>
<protein>
    <submittedName>
        <fullName evidence="3">Uncharacterized protein</fullName>
    </submittedName>
</protein>
<sequence length="270" mass="27976">MKKLLPVMLSACLPGVAVAGPFAPAAGQSGSTAIHMNDPIFAGWASGWQDYLPGSNVDAQWQTPQKALGKAVGDSYDIVSLGRGGSITLTFDAPIVDGPGADFAVFENSFSDTFLELATVEVSSDGINFSRFSGYSLTASPVGGFGAVDPTNIHGYAGKYRQGYGTPFDLGDLVAASMLDLNNIQYVRLVDIVGDGSFMDDTPAAAGGPRPVYDPYPTVQSAGFDLDAIGTINAGVATSPVPLPAAAWLFLSGMAGLGVIGRRRTRARTE</sequence>
<name>A0A1Z4VM37_9GAMM</name>
<evidence type="ECO:0000256" key="1">
    <source>
        <dbReference type="SAM" id="Phobius"/>
    </source>
</evidence>
<feature type="signal peptide" evidence="2">
    <location>
        <begin position="1"/>
        <end position="19"/>
    </location>
</feature>
<dbReference type="EMBL" id="AP018052">
    <property type="protein sequence ID" value="BAZ92671.1"/>
    <property type="molecule type" value="Genomic_DNA"/>
</dbReference>
<dbReference type="Proteomes" id="UP000218765">
    <property type="component" value="Chromosome"/>
</dbReference>
<feature type="chain" id="PRO_5013369083" evidence="2">
    <location>
        <begin position="20"/>
        <end position="270"/>
    </location>
</feature>
<dbReference type="OrthoDB" id="5567186at2"/>
<dbReference type="RefSeq" id="WP_096363971.1">
    <property type="nucleotide sequence ID" value="NZ_AP018052.1"/>
</dbReference>
<keyword evidence="1" id="KW-0812">Transmembrane</keyword>
<keyword evidence="1" id="KW-1133">Transmembrane helix</keyword>
<feature type="transmembrane region" description="Helical" evidence="1">
    <location>
        <begin position="241"/>
        <end position="260"/>
    </location>
</feature>
<dbReference type="InterPro" id="IPR022472">
    <property type="entry name" value="VPLPA-CTERM"/>
</dbReference>
<dbReference type="NCBIfam" id="TIGR03370">
    <property type="entry name" value="VPLPA-CTERM"/>
    <property type="match status" value="1"/>
</dbReference>
<proteinExistence type="predicted"/>
<evidence type="ECO:0000256" key="2">
    <source>
        <dbReference type="SAM" id="SignalP"/>
    </source>
</evidence>